<name>A0A0X8E564_9MICO</name>
<feature type="transmembrane region" description="Helical" evidence="1">
    <location>
        <begin position="93"/>
        <end position="114"/>
    </location>
</feature>
<sequence>MDLPEALIPPLTIATVLGSGVVAGVLLSFSSFMIRTLRELAVPDGIRVMQSINRTIVRSPFILAFIGTTLLAGTLMVFAFVTAPRGAEQAAVAPWLIAAGALYLLGTVLVTALFNVPRNTALGGVDPASVDGAAAWEEYLTTWVRWNHVRTIAASAATVLYAVALAV</sequence>
<proteinExistence type="predicted"/>
<evidence type="ECO:0008006" key="4">
    <source>
        <dbReference type="Google" id="ProtNLM"/>
    </source>
</evidence>
<keyword evidence="1" id="KW-1133">Transmembrane helix</keyword>
<dbReference type="Proteomes" id="UP000058305">
    <property type="component" value="Chromosome"/>
</dbReference>
<keyword evidence="3" id="KW-1185">Reference proteome</keyword>
<reference evidence="2 3" key="1">
    <citation type="journal article" date="2016" name="J. Biotechnol.">
        <title>First complete genome sequence of a species in the genus Microterricola, an extremophilic cold active enzyme producing bacterial strain ERGS5:02 isolated from Sikkim Himalaya.</title>
        <authorList>
            <person name="Himanshu"/>
            <person name="Swarnkar M.K."/>
            <person name="Singh D."/>
            <person name="Kumar R."/>
        </authorList>
    </citation>
    <scope>NUCLEOTIDE SEQUENCE [LARGE SCALE GENOMIC DNA]</scope>
    <source>
        <strain evidence="2 3">ERGS5:02</strain>
    </source>
</reference>
<dbReference type="OrthoDB" id="4827927at2"/>
<dbReference type="KEGG" id="mvd:AWU67_10455"/>
<accession>A0A0X8E564</accession>
<keyword evidence="1" id="KW-0812">Transmembrane</keyword>
<dbReference type="RefSeq" id="WP_067228641.1">
    <property type="nucleotide sequence ID" value="NZ_CP014145.1"/>
</dbReference>
<gene>
    <name evidence="2" type="ORF">AWU67_10455</name>
</gene>
<keyword evidence="1" id="KW-0472">Membrane</keyword>
<evidence type="ECO:0000313" key="3">
    <source>
        <dbReference type="Proteomes" id="UP000058305"/>
    </source>
</evidence>
<dbReference type="Pfam" id="PF08592">
    <property type="entry name" value="Anthrone_oxy"/>
    <property type="match status" value="1"/>
</dbReference>
<organism evidence="2 3">
    <name type="scientific">Microterricola viridarii</name>
    <dbReference type="NCBI Taxonomy" id="412690"/>
    <lineage>
        <taxon>Bacteria</taxon>
        <taxon>Bacillati</taxon>
        <taxon>Actinomycetota</taxon>
        <taxon>Actinomycetes</taxon>
        <taxon>Micrococcales</taxon>
        <taxon>Microbacteriaceae</taxon>
        <taxon>Microterricola</taxon>
    </lineage>
</organism>
<dbReference type="InterPro" id="IPR013901">
    <property type="entry name" value="Anthrone_oxy"/>
</dbReference>
<reference evidence="3" key="2">
    <citation type="submission" date="2016-01" db="EMBL/GenBank/DDBJ databases">
        <title>First complete genome sequence of a species in the genus Microterricola, an extremophilic cold active enzyme producing strain ERGS5:02 isolated from Sikkim Himalaya.</title>
        <authorList>
            <person name="Kumar R."/>
            <person name="Singh D."/>
            <person name="Swarnkar M.K."/>
        </authorList>
    </citation>
    <scope>NUCLEOTIDE SEQUENCE [LARGE SCALE GENOMIC DNA]</scope>
    <source>
        <strain evidence="3">ERGS5:02</strain>
    </source>
</reference>
<evidence type="ECO:0000313" key="2">
    <source>
        <dbReference type="EMBL" id="AMB59216.1"/>
    </source>
</evidence>
<dbReference type="AlphaFoldDB" id="A0A0X8E564"/>
<evidence type="ECO:0000256" key="1">
    <source>
        <dbReference type="SAM" id="Phobius"/>
    </source>
</evidence>
<feature type="transmembrane region" description="Helical" evidence="1">
    <location>
        <begin position="6"/>
        <end position="29"/>
    </location>
</feature>
<dbReference type="EMBL" id="CP014145">
    <property type="protein sequence ID" value="AMB59216.1"/>
    <property type="molecule type" value="Genomic_DNA"/>
</dbReference>
<feature type="transmembrane region" description="Helical" evidence="1">
    <location>
        <begin position="61"/>
        <end position="81"/>
    </location>
</feature>
<protein>
    <recommendedName>
        <fullName evidence="4">DUF1772 domain-containing protein</fullName>
    </recommendedName>
</protein>